<dbReference type="AlphaFoldDB" id="A0ABD5QN54"/>
<dbReference type="InterPro" id="IPR001509">
    <property type="entry name" value="Epimerase_deHydtase"/>
</dbReference>
<gene>
    <name evidence="2" type="ORF">ACFPFO_22280</name>
</gene>
<sequence>MSIEDDYVPVSGNRILVTGGAGFIGSNIVDALVPDNDVRVLDDLSGGSRSNVPDEATFFEGDIRNDDDLERATDGVDIVFHQAALVDVDESMRRPEPTHDINLNGTVKVLEHARRESARVVFASSAAVYGHPASVPIAEDSSTDPLSPYGLSKLAAEQYVRLYGELYDLSTVSLRYFNVYGPGQLGGDYSAVISTFVEQAMNGAPITVEGDGAQTRDFVHIDDIVRANVLAAGSEASGVFNVGTGESVSILELAEIVRDAADSESEIVHTDARSGDIDRSRADISALESQLGYEPTVPLANGLERVVDSRSETPLPEDR</sequence>
<dbReference type="PRINTS" id="PR01713">
    <property type="entry name" value="NUCEPIMERASE"/>
</dbReference>
<protein>
    <submittedName>
        <fullName evidence="2">NAD-dependent epimerase/dehydratase family protein</fullName>
    </submittedName>
</protein>
<dbReference type="Proteomes" id="UP001595925">
    <property type="component" value="Unassembled WGS sequence"/>
</dbReference>
<dbReference type="Gene3D" id="3.40.50.720">
    <property type="entry name" value="NAD(P)-binding Rossmann-like Domain"/>
    <property type="match status" value="1"/>
</dbReference>
<evidence type="ECO:0000313" key="3">
    <source>
        <dbReference type="Proteomes" id="UP001595925"/>
    </source>
</evidence>
<dbReference type="InterPro" id="IPR036291">
    <property type="entry name" value="NAD(P)-bd_dom_sf"/>
</dbReference>
<keyword evidence="3" id="KW-1185">Reference proteome</keyword>
<feature type="domain" description="NAD-dependent epimerase/dehydratase" evidence="1">
    <location>
        <begin position="15"/>
        <end position="243"/>
    </location>
</feature>
<comment type="caution">
    <text evidence="2">The sequence shown here is derived from an EMBL/GenBank/DDBJ whole genome shotgun (WGS) entry which is preliminary data.</text>
</comment>
<accession>A0ABD5QN54</accession>
<dbReference type="PANTHER" id="PTHR43245:SF13">
    <property type="entry name" value="UDP-D-APIOSE_UDP-D-XYLOSE SYNTHASE 2"/>
    <property type="match status" value="1"/>
</dbReference>
<dbReference type="EMBL" id="JBHSJG010000072">
    <property type="protein sequence ID" value="MFC4990429.1"/>
    <property type="molecule type" value="Genomic_DNA"/>
</dbReference>
<dbReference type="RefSeq" id="WP_224828728.1">
    <property type="nucleotide sequence ID" value="NZ_JAIVEF010000009.1"/>
</dbReference>
<evidence type="ECO:0000259" key="1">
    <source>
        <dbReference type="Pfam" id="PF01370"/>
    </source>
</evidence>
<dbReference type="SUPFAM" id="SSF51735">
    <property type="entry name" value="NAD(P)-binding Rossmann-fold domains"/>
    <property type="match status" value="1"/>
</dbReference>
<evidence type="ECO:0000313" key="2">
    <source>
        <dbReference type="EMBL" id="MFC4990429.1"/>
    </source>
</evidence>
<reference evidence="2 3" key="1">
    <citation type="journal article" date="2019" name="Int. J. Syst. Evol. Microbiol.">
        <title>The Global Catalogue of Microorganisms (GCM) 10K type strain sequencing project: providing services to taxonomists for standard genome sequencing and annotation.</title>
        <authorList>
            <consortium name="The Broad Institute Genomics Platform"/>
            <consortium name="The Broad Institute Genome Sequencing Center for Infectious Disease"/>
            <person name="Wu L."/>
            <person name="Ma J."/>
        </authorList>
    </citation>
    <scope>NUCLEOTIDE SEQUENCE [LARGE SCALE GENOMIC DNA]</scope>
    <source>
        <strain evidence="2 3">CGMCC 1.15824</strain>
    </source>
</reference>
<organism evidence="2 3">
    <name type="scientific">Saliphagus infecundisoli</name>
    <dbReference type="NCBI Taxonomy" id="1849069"/>
    <lineage>
        <taxon>Archaea</taxon>
        <taxon>Methanobacteriati</taxon>
        <taxon>Methanobacteriota</taxon>
        <taxon>Stenosarchaea group</taxon>
        <taxon>Halobacteria</taxon>
        <taxon>Halobacteriales</taxon>
        <taxon>Natrialbaceae</taxon>
        <taxon>Saliphagus</taxon>
    </lineage>
</organism>
<dbReference type="InterPro" id="IPR050177">
    <property type="entry name" value="Lipid_A_modif_metabolic_enz"/>
</dbReference>
<proteinExistence type="predicted"/>
<dbReference type="PANTHER" id="PTHR43245">
    <property type="entry name" value="BIFUNCTIONAL POLYMYXIN RESISTANCE PROTEIN ARNA"/>
    <property type="match status" value="1"/>
</dbReference>
<dbReference type="Pfam" id="PF01370">
    <property type="entry name" value="Epimerase"/>
    <property type="match status" value="1"/>
</dbReference>
<name>A0ABD5QN54_9EURY</name>